<name>A0ABQ5E060_9ASTR</name>
<evidence type="ECO:0000313" key="1">
    <source>
        <dbReference type="EMBL" id="GJT44820.1"/>
    </source>
</evidence>
<protein>
    <submittedName>
        <fullName evidence="1">Uncharacterized protein</fullName>
    </submittedName>
</protein>
<dbReference type="Proteomes" id="UP001151760">
    <property type="component" value="Unassembled WGS sequence"/>
</dbReference>
<organism evidence="1 2">
    <name type="scientific">Tanacetum coccineum</name>
    <dbReference type="NCBI Taxonomy" id="301880"/>
    <lineage>
        <taxon>Eukaryota</taxon>
        <taxon>Viridiplantae</taxon>
        <taxon>Streptophyta</taxon>
        <taxon>Embryophyta</taxon>
        <taxon>Tracheophyta</taxon>
        <taxon>Spermatophyta</taxon>
        <taxon>Magnoliopsida</taxon>
        <taxon>eudicotyledons</taxon>
        <taxon>Gunneridae</taxon>
        <taxon>Pentapetalae</taxon>
        <taxon>asterids</taxon>
        <taxon>campanulids</taxon>
        <taxon>Asterales</taxon>
        <taxon>Asteraceae</taxon>
        <taxon>Asteroideae</taxon>
        <taxon>Anthemideae</taxon>
        <taxon>Anthemidinae</taxon>
        <taxon>Tanacetum</taxon>
    </lineage>
</organism>
<reference evidence="1" key="2">
    <citation type="submission" date="2022-01" db="EMBL/GenBank/DDBJ databases">
        <authorList>
            <person name="Yamashiro T."/>
            <person name="Shiraishi A."/>
            <person name="Satake H."/>
            <person name="Nakayama K."/>
        </authorList>
    </citation>
    <scope>NUCLEOTIDE SEQUENCE</scope>
</reference>
<gene>
    <name evidence="1" type="ORF">Tco_0953535</name>
</gene>
<dbReference type="EMBL" id="BQNB010015846">
    <property type="protein sequence ID" value="GJT44820.1"/>
    <property type="molecule type" value="Genomic_DNA"/>
</dbReference>
<evidence type="ECO:0000313" key="2">
    <source>
        <dbReference type="Proteomes" id="UP001151760"/>
    </source>
</evidence>
<sequence>MDVSWPRHCGTNGMTLSVVYCFDIVVDGGECPTPHPPLLLHVDLQSRVEALVALIDLLYIVLSSTPLKLYPLNLRIELLY</sequence>
<comment type="caution">
    <text evidence="1">The sequence shown here is derived from an EMBL/GenBank/DDBJ whole genome shotgun (WGS) entry which is preliminary data.</text>
</comment>
<reference evidence="1" key="1">
    <citation type="journal article" date="2022" name="Int. J. Mol. Sci.">
        <title>Draft Genome of Tanacetum Coccineum: Genomic Comparison of Closely Related Tanacetum-Family Plants.</title>
        <authorList>
            <person name="Yamashiro T."/>
            <person name="Shiraishi A."/>
            <person name="Nakayama K."/>
            <person name="Satake H."/>
        </authorList>
    </citation>
    <scope>NUCLEOTIDE SEQUENCE</scope>
</reference>
<keyword evidence="2" id="KW-1185">Reference proteome</keyword>
<proteinExistence type="predicted"/>
<accession>A0ABQ5E060</accession>